<reference evidence="1" key="1">
    <citation type="submission" date="2019-10" db="EMBL/GenBank/DDBJ databases">
        <title>Conservation and host-specific expression of non-tandemly repeated heterogenous ribosome RNA gene in arbuscular mycorrhizal fungi.</title>
        <authorList>
            <person name="Maeda T."/>
            <person name="Kobayashi Y."/>
            <person name="Nakagawa T."/>
            <person name="Ezawa T."/>
            <person name="Yamaguchi K."/>
            <person name="Bino T."/>
            <person name="Nishimoto Y."/>
            <person name="Shigenobu S."/>
            <person name="Kawaguchi M."/>
        </authorList>
    </citation>
    <scope>NUCLEOTIDE SEQUENCE</scope>
    <source>
        <strain evidence="1">HR1</strain>
    </source>
</reference>
<dbReference type="Proteomes" id="UP000615446">
    <property type="component" value="Unassembled WGS sequence"/>
</dbReference>
<protein>
    <submittedName>
        <fullName evidence="1">Uncharacterized protein</fullName>
    </submittedName>
</protein>
<proteinExistence type="predicted"/>
<dbReference type="EMBL" id="BLAL01000009">
    <property type="protein sequence ID" value="GES73681.1"/>
    <property type="molecule type" value="Genomic_DNA"/>
</dbReference>
<evidence type="ECO:0000313" key="1">
    <source>
        <dbReference type="EMBL" id="GES73681.1"/>
    </source>
</evidence>
<comment type="caution">
    <text evidence="1">The sequence shown here is derived from an EMBL/GenBank/DDBJ whole genome shotgun (WGS) entry which is preliminary data.</text>
</comment>
<gene>
    <name evidence="1" type="ORF">RCL2_000120000</name>
</gene>
<organism evidence="1 2">
    <name type="scientific">Rhizophagus clarus</name>
    <dbReference type="NCBI Taxonomy" id="94130"/>
    <lineage>
        <taxon>Eukaryota</taxon>
        <taxon>Fungi</taxon>
        <taxon>Fungi incertae sedis</taxon>
        <taxon>Mucoromycota</taxon>
        <taxon>Glomeromycotina</taxon>
        <taxon>Glomeromycetes</taxon>
        <taxon>Glomerales</taxon>
        <taxon>Glomeraceae</taxon>
        <taxon>Rhizophagus</taxon>
    </lineage>
</organism>
<name>A0A8H3KVF4_9GLOM</name>
<sequence>MDNRANIKKVIRLWDGVERLTHTFQLTESDEESDKEDKKYNNDNITDIIKPEFKILRTINNIKTVGKQVTNLTKAFVVNPSIEALKFEFSDGELLTLRKLEQVTNDN</sequence>
<accession>A0A8H3KVF4</accession>
<dbReference type="AlphaFoldDB" id="A0A8H3KVF4"/>
<evidence type="ECO:0000313" key="2">
    <source>
        <dbReference type="Proteomes" id="UP000615446"/>
    </source>
</evidence>